<dbReference type="InterPro" id="IPR026870">
    <property type="entry name" value="Zinc_ribbon_dom"/>
</dbReference>
<dbReference type="Pfam" id="PF22813">
    <property type="entry name" value="TcaA_2nd"/>
    <property type="match status" value="1"/>
</dbReference>
<dbReference type="InterPro" id="IPR054530">
    <property type="entry name" value="TcaA_4th"/>
</dbReference>
<gene>
    <name evidence="6" type="ORF">OEV82_07440</name>
</gene>
<evidence type="ECO:0000313" key="6">
    <source>
        <dbReference type="EMBL" id="MCU9594289.1"/>
    </source>
</evidence>
<evidence type="ECO:0000259" key="4">
    <source>
        <dbReference type="Pfam" id="PF22820"/>
    </source>
</evidence>
<proteinExistence type="predicted"/>
<organism evidence="6 7">
    <name type="scientific">Pallidibacillus thermolactis</name>
    <dbReference type="NCBI Taxonomy" id="251051"/>
    <lineage>
        <taxon>Bacteria</taxon>
        <taxon>Bacillati</taxon>
        <taxon>Bacillota</taxon>
        <taxon>Bacilli</taxon>
        <taxon>Bacillales</taxon>
        <taxon>Bacillaceae</taxon>
        <taxon>Pallidibacillus</taxon>
    </lineage>
</organism>
<keyword evidence="1" id="KW-0472">Membrane</keyword>
<dbReference type="PANTHER" id="PTHR40038:SF1">
    <property type="entry name" value="MEMBRANE-ASSOCIATED PROTEIN TCAA"/>
    <property type="match status" value="1"/>
</dbReference>
<accession>A0ABT2WF58</accession>
<dbReference type="Pfam" id="PF25155">
    <property type="entry name" value="NTF2_YvbJ"/>
    <property type="match status" value="1"/>
</dbReference>
<dbReference type="RefSeq" id="WP_263061493.1">
    <property type="nucleotide sequence ID" value="NZ_JAOUSE010000017.1"/>
</dbReference>
<dbReference type="InterPro" id="IPR056902">
    <property type="entry name" value="NTF2_YvbJ"/>
</dbReference>
<feature type="transmembrane region" description="Helical" evidence="1">
    <location>
        <begin position="57"/>
        <end position="76"/>
    </location>
</feature>
<keyword evidence="1" id="KW-0812">Transmembrane</keyword>
<evidence type="ECO:0000259" key="5">
    <source>
        <dbReference type="Pfam" id="PF25155"/>
    </source>
</evidence>
<evidence type="ECO:0000259" key="2">
    <source>
        <dbReference type="Pfam" id="PF13240"/>
    </source>
</evidence>
<feature type="domain" description="Zinc-ribbon" evidence="2">
    <location>
        <begin position="3"/>
        <end position="25"/>
    </location>
</feature>
<reference evidence="6 7" key="1">
    <citation type="submission" date="2022-10" db="EMBL/GenBank/DDBJ databases">
        <title>Description of Fervidibacillus gen. nov. in the family Fervidibacillaceae fam. nov. with two species, Fervidibacillus albus sp. nov., and Fervidibacillus halotolerans sp. nov., isolated from tidal flat sediments.</title>
        <authorList>
            <person name="Kwon K.K."/>
            <person name="Yang S.-H."/>
        </authorList>
    </citation>
    <scope>NUCLEOTIDE SEQUENCE [LARGE SCALE GENOMIC DNA]</scope>
    <source>
        <strain evidence="6 7">DSM 23332</strain>
    </source>
</reference>
<name>A0ABT2WF58_9BACI</name>
<comment type="caution">
    <text evidence="6">The sequence shown here is derived from an EMBL/GenBank/DDBJ whole genome shotgun (WGS) entry which is preliminary data.</text>
</comment>
<dbReference type="Pfam" id="PF13240">
    <property type="entry name" value="Zn_Ribbon_1"/>
    <property type="match status" value="1"/>
</dbReference>
<dbReference type="Pfam" id="PF22820">
    <property type="entry name" value="TcaA_3rd_4th"/>
    <property type="match status" value="2"/>
</dbReference>
<protein>
    <submittedName>
        <fullName evidence="6">Zinc-ribbon domain-containing protein</fullName>
    </submittedName>
</protein>
<dbReference type="InterPro" id="IPR054529">
    <property type="entry name" value="TcaA_2nd"/>
</dbReference>
<dbReference type="Proteomes" id="UP001208656">
    <property type="component" value="Unassembled WGS sequence"/>
</dbReference>
<dbReference type="PANTHER" id="PTHR40038">
    <property type="entry name" value="MEMBRANE-ASSOCIATED PROTEIN TCAA"/>
    <property type="match status" value="1"/>
</dbReference>
<evidence type="ECO:0000259" key="3">
    <source>
        <dbReference type="Pfam" id="PF22813"/>
    </source>
</evidence>
<feature type="domain" description="TcaA 4th" evidence="4">
    <location>
        <begin position="260"/>
        <end position="332"/>
    </location>
</feature>
<feature type="domain" description="YvbJ-like NTF2-like" evidence="5">
    <location>
        <begin position="341"/>
        <end position="462"/>
    </location>
</feature>
<dbReference type="EMBL" id="JAOUSE010000017">
    <property type="protein sequence ID" value="MCU9594289.1"/>
    <property type="molecule type" value="Genomic_DNA"/>
</dbReference>
<feature type="domain" description="TcaA 4th" evidence="4">
    <location>
        <begin position="185"/>
        <end position="252"/>
    </location>
</feature>
<sequence length="491" mass="55871">MKHCQKCGRQIQEGTVICSECGTPLNEATSAKQSNNGVHNSVPVAPRNHLMTKKTKILLFSCLFTIILLIGLHLFLQNLYSPNVMIKNFEQALIDGDVKFVANLLTPDNDKLKINEEAVRGFVKYFKENPDNIRSTVSSLEEQLKILEHQNPKQEKDTTHTGMVYLDKDGKFLLYERYKLVVNSVYIEMSTNYQDTILTVDDKEVGKADSDKFSKKYGPFVPGIHTVKASLKTDYVDLSTEKEILLDGDSKNVPVHLYLDGDSVTFDLGDYDGHAKLFINGTDIGQDLVEDSTFGPILIDGSMSFSVEAELPWGTVKTDELPIDSEYIKVNFINESLRKKLMETIHTFNSERFLVRTSADGSKLTTATEEVKNELLALAEYDQERNYVLRVKHVSTTFDLDSFDLEYVPSEDSWYAYVTAKPIWESEYYKKNYGSVGLKENAEVYHYALIYHAVRGKWLIDTESYSESFNNENTKELTVEEPVQYISGWAK</sequence>
<evidence type="ECO:0000313" key="7">
    <source>
        <dbReference type="Proteomes" id="UP001208656"/>
    </source>
</evidence>
<keyword evidence="7" id="KW-1185">Reference proteome</keyword>
<keyword evidence="1" id="KW-1133">Transmembrane helix</keyword>
<feature type="domain" description="TcaA second" evidence="3">
    <location>
        <begin position="83"/>
        <end position="182"/>
    </location>
</feature>
<evidence type="ECO:0000256" key="1">
    <source>
        <dbReference type="SAM" id="Phobius"/>
    </source>
</evidence>